<dbReference type="InterPro" id="IPR004202">
    <property type="entry name" value="COX7C/Cox8"/>
</dbReference>
<keyword evidence="6" id="KW-0999">Mitochondrion inner membrane</keyword>
<keyword evidence="10 12" id="KW-0472">Membrane</keyword>
<protein>
    <recommendedName>
        <fullName evidence="4">Cytochrome c oxidase subunit 7C, mitochondrial</fullName>
    </recommendedName>
    <alternativeName>
        <fullName evidence="11">Cytochrome c oxidase polypeptide VIIc</fullName>
    </alternativeName>
</protein>
<dbReference type="PANTHER" id="PTHR13313">
    <property type="entry name" value="CYTOCHROME C OXIDASE SUBUNIT VIIC"/>
    <property type="match status" value="1"/>
</dbReference>
<evidence type="ECO:0000256" key="5">
    <source>
        <dbReference type="ARBA" id="ARBA00022692"/>
    </source>
</evidence>
<evidence type="ECO:0000256" key="7">
    <source>
        <dbReference type="ARBA" id="ARBA00022946"/>
    </source>
</evidence>
<dbReference type="OrthoDB" id="9974841at2759"/>
<evidence type="ECO:0000256" key="10">
    <source>
        <dbReference type="ARBA" id="ARBA00023136"/>
    </source>
</evidence>
<evidence type="ECO:0000256" key="9">
    <source>
        <dbReference type="ARBA" id="ARBA00023128"/>
    </source>
</evidence>
<dbReference type="Gene3D" id="4.10.49.10">
    <property type="entry name" value="Cytochrome c oxidase subunit VIIc"/>
    <property type="match status" value="1"/>
</dbReference>
<dbReference type="Proteomes" id="UP000678393">
    <property type="component" value="Unassembled WGS sequence"/>
</dbReference>
<comment type="subcellular location">
    <subcellularLocation>
        <location evidence="1">Mitochondrion inner membrane</location>
        <topology evidence="1">Single-pass membrane protein</topology>
    </subcellularLocation>
</comment>
<dbReference type="PANTHER" id="PTHR13313:SF0">
    <property type="entry name" value="CYTOCHROME C OXIDASE SUBUNIT 7C, MITOCHONDRIAL"/>
    <property type="match status" value="1"/>
</dbReference>
<dbReference type="SUPFAM" id="SSF81427">
    <property type="entry name" value="Mitochondrial cytochrome c oxidase subunit VIIc (aka VIIIa)"/>
    <property type="match status" value="1"/>
</dbReference>
<organism evidence="13 14">
    <name type="scientific">Candidula unifasciata</name>
    <dbReference type="NCBI Taxonomy" id="100452"/>
    <lineage>
        <taxon>Eukaryota</taxon>
        <taxon>Metazoa</taxon>
        <taxon>Spiralia</taxon>
        <taxon>Lophotrochozoa</taxon>
        <taxon>Mollusca</taxon>
        <taxon>Gastropoda</taxon>
        <taxon>Heterobranchia</taxon>
        <taxon>Euthyneura</taxon>
        <taxon>Panpulmonata</taxon>
        <taxon>Eupulmonata</taxon>
        <taxon>Stylommatophora</taxon>
        <taxon>Helicina</taxon>
        <taxon>Helicoidea</taxon>
        <taxon>Geomitridae</taxon>
        <taxon>Candidula</taxon>
    </lineage>
</organism>
<evidence type="ECO:0000313" key="14">
    <source>
        <dbReference type="Proteomes" id="UP000678393"/>
    </source>
</evidence>
<evidence type="ECO:0000256" key="4">
    <source>
        <dbReference type="ARBA" id="ARBA00017004"/>
    </source>
</evidence>
<evidence type="ECO:0000256" key="11">
    <source>
        <dbReference type="ARBA" id="ARBA00031140"/>
    </source>
</evidence>
<gene>
    <name evidence="13" type="ORF">CUNI_LOCUS10181</name>
</gene>
<comment type="pathway">
    <text evidence="2">Energy metabolism; oxidative phosphorylation.</text>
</comment>
<dbReference type="Pfam" id="PF02935">
    <property type="entry name" value="COX7C"/>
    <property type="match status" value="1"/>
</dbReference>
<evidence type="ECO:0000256" key="8">
    <source>
        <dbReference type="ARBA" id="ARBA00022989"/>
    </source>
</evidence>
<feature type="transmembrane region" description="Helical" evidence="12">
    <location>
        <begin position="45"/>
        <end position="64"/>
    </location>
</feature>
<keyword evidence="9" id="KW-0496">Mitochondrion</keyword>
<name>A0A8S3Z532_9EUPU</name>
<dbReference type="CDD" id="cd00929">
    <property type="entry name" value="Cyt_c_Oxidase_VIIc"/>
    <property type="match status" value="1"/>
</dbReference>
<comment type="similarity">
    <text evidence="3">Belongs to the cytochrome c oxidase VIIc family.</text>
</comment>
<keyword evidence="5 12" id="KW-0812">Transmembrane</keyword>
<evidence type="ECO:0000256" key="3">
    <source>
        <dbReference type="ARBA" id="ARBA00010514"/>
    </source>
</evidence>
<sequence length="75" mass="8676">MVFGQATRALVRRFSTTAARRSQEWQQEGVPGSNLPFNINNKYRLTLYFVLFFSSGLSAPFLIMRRHLLLQSSHD</sequence>
<comment type="caution">
    <text evidence="13">The sequence shown here is derived from an EMBL/GenBank/DDBJ whole genome shotgun (WGS) entry which is preliminary data.</text>
</comment>
<dbReference type="FunFam" id="4.10.49.10:FF:000001">
    <property type="entry name" value="Cytochrome c oxidase subunit 7C"/>
    <property type="match status" value="1"/>
</dbReference>
<keyword evidence="8 12" id="KW-1133">Transmembrane helix</keyword>
<dbReference type="AlphaFoldDB" id="A0A8S3Z532"/>
<evidence type="ECO:0000256" key="2">
    <source>
        <dbReference type="ARBA" id="ARBA00004673"/>
    </source>
</evidence>
<evidence type="ECO:0000256" key="1">
    <source>
        <dbReference type="ARBA" id="ARBA00004434"/>
    </source>
</evidence>
<proteinExistence type="inferred from homology"/>
<accession>A0A8S3Z532</accession>
<keyword evidence="14" id="KW-1185">Reference proteome</keyword>
<evidence type="ECO:0000313" key="13">
    <source>
        <dbReference type="EMBL" id="CAG5124623.1"/>
    </source>
</evidence>
<dbReference type="GO" id="GO:0045277">
    <property type="term" value="C:respiratory chain complex IV"/>
    <property type="evidence" value="ECO:0007669"/>
    <property type="project" value="InterPro"/>
</dbReference>
<dbReference type="GO" id="GO:0005743">
    <property type="term" value="C:mitochondrial inner membrane"/>
    <property type="evidence" value="ECO:0007669"/>
    <property type="project" value="UniProtKB-SubCell"/>
</dbReference>
<dbReference type="GO" id="GO:0006123">
    <property type="term" value="P:mitochondrial electron transport, cytochrome c to oxygen"/>
    <property type="evidence" value="ECO:0007669"/>
    <property type="project" value="InterPro"/>
</dbReference>
<dbReference type="InterPro" id="IPR036636">
    <property type="entry name" value="COX7C/Cox8_sf"/>
</dbReference>
<evidence type="ECO:0000256" key="6">
    <source>
        <dbReference type="ARBA" id="ARBA00022792"/>
    </source>
</evidence>
<reference evidence="13" key="1">
    <citation type="submission" date="2021-04" db="EMBL/GenBank/DDBJ databases">
        <authorList>
            <consortium name="Molecular Ecology Group"/>
        </authorList>
    </citation>
    <scope>NUCLEOTIDE SEQUENCE</scope>
</reference>
<keyword evidence="7" id="KW-0809">Transit peptide</keyword>
<evidence type="ECO:0000256" key="12">
    <source>
        <dbReference type="SAM" id="Phobius"/>
    </source>
</evidence>
<dbReference type="EMBL" id="CAJHNH020001824">
    <property type="protein sequence ID" value="CAG5124623.1"/>
    <property type="molecule type" value="Genomic_DNA"/>
</dbReference>